<keyword evidence="6" id="KW-1185">Reference proteome</keyword>
<keyword evidence="2" id="KW-0812">Transmembrane</keyword>
<comment type="caution">
    <text evidence="5">The sequence shown here is derived from an EMBL/GenBank/DDBJ whole genome shotgun (WGS) entry which is preliminary data.</text>
</comment>
<evidence type="ECO:0000313" key="5">
    <source>
        <dbReference type="EMBL" id="MFB0833267.1"/>
    </source>
</evidence>
<evidence type="ECO:0000256" key="3">
    <source>
        <dbReference type="ARBA" id="ARBA00022989"/>
    </source>
</evidence>
<accession>A0ABV4UJ14</accession>
<sequence>MSPVRLIARPLLASSFVWSGLERLRKPEESGERLRPGLRRISAVLPQFTEAADRPASVARIVGGVQVVAGLLFALGKFPRLSASLLVGTSALTSFEDGSNGGPSSSGARLRNASLAGGVLLAAVDTAGNPSLAWRAQHLTADARKQLHKTNKDLGRAVRRTAKDARKTAGEVIGH</sequence>
<proteinExistence type="predicted"/>
<keyword evidence="4" id="KW-0472">Membrane</keyword>
<organism evidence="5 6">
    <name type="scientific">Arthrobacter halodurans</name>
    <dbReference type="NCBI Taxonomy" id="516699"/>
    <lineage>
        <taxon>Bacteria</taxon>
        <taxon>Bacillati</taxon>
        <taxon>Actinomycetota</taxon>
        <taxon>Actinomycetes</taxon>
        <taxon>Micrococcales</taxon>
        <taxon>Micrococcaceae</taxon>
        <taxon>Arthrobacter</taxon>
    </lineage>
</organism>
<dbReference type="InterPro" id="IPR032808">
    <property type="entry name" value="DoxX"/>
</dbReference>
<evidence type="ECO:0000256" key="1">
    <source>
        <dbReference type="ARBA" id="ARBA00004141"/>
    </source>
</evidence>
<protein>
    <submittedName>
        <fullName evidence="5">DoxX family protein</fullName>
    </submittedName>
</protein>
<evidence type="ECO:0000313" key="6">
    <source>
        <dbReference type="Proteomes" id="UP001575652"/>
    </source>
</evidence>
<dbReference type="Proteomes" id="UP001575652">
    <property type="component" value="Unassembled WGS sequence"/>
</dbReference>
<gene>
    <name evidence="5" type="ORF">ACETWP_01590</name>
</gene>
<reference evidence="5 6" key="1">
    <citation type="submission" date="2024-09" db="EMBL/GenBank/DDBJ databases">
        <authorList>
            <person name="Salinas-Garcia M.A."/>
            <person name="Prieme A."/>
        </authorList>
    </citation>
    <scope>NUCLEOTIDE SEQUENCE [LARGE SCALE GENOMIC DNA]</scope>
    <source>
        <strain evidence="5 6">DSM 21081</strain>
    </source>
</reference>
<comment type="subcellular location">
    <subcellularLocation>
        <location evidence="1">Membrane</location>
        <topology evidence="1">Multi-pass membrane protein</topology>
    </subcellularLocation>
</comment>
<evidence type="ECO:0000256" key="2">
    <source>
        <dbReference type="ARBA" id="ARBA00022692"/>
    </source>
</evidence>
<dbReference type="EMBL" id="JBHDLJ010000001">
    <property type="protein sequence ID" value="MFB0833267.1"/>
    <property type="molecule type" value="Genomic_DNA"/>
</dbReference>
<dbReference type="RefSeq" id="WP_373970427.1">
    <property type="nucleotide sequence ID" value="NZ_JBHDLJ010000001.1"/>
</dbReference>
<keyword evidence="3" id="KW-1133">Transmembrane helix</keyword>
<dbReference type="Pfam" id="PF07681">
    <property type="entry name" value="DoxX"/>
    <property type="match status" value="1"/>
</dbReference>
<evidence type="ECO:0000256" key="4">
    <source>
        <dbReference type="ARBA" id="ARBA00023136"/>
    </source>
</evidence>
<name>A0ABV4UJ14_9MICC</name>